<dbReference type="Pfam" id="PF00750">
    <property type="entry name" value="tRNA-synt_1d"/>
    <property type="match status" value="1"/>
</dbReference>
<dbReference type="PROSITE" id="PS00178">
    <property type="entry name" value="AA_TRNA_LIGASE_I"/>
    <property type="match status" value="1"/>
</dbReference>
<feature type="region of interest" description="Disordered" evidence="13">
    <location>
        <begin position="169"/>
        <end position="210"/>
    </location>
</feature>
<gene>
    <name evidence="16" type="ORF">pipiens_017928</name>
</gene>
<dbReference type="SUPFAM" id="SSF48464">
    <property type="entry name" value="ENTH/VHS domain"/>
    <property type="match status" value="1"/>
</dbReference>
<evidence type="ECO:0000313" key="17">
    <source>
        <dbReference type="Proteomes" id="UP001562425"/>
    </source>
</evidence>
<dbReference type="GO" id="GO:0015031">
    <property type="term" value="P:protein transport"/>
    <property type="evidence" value="ECO:0007669"/>
    <property type="project" value="UniProtKB-KW"/>
</dbReference>
<feature type="coiled-coil region" evidence="12">
    <location>
        <begin position="843"/>
        <end position="870"/>
    </location>
</feature>
<feature type="coiled-coil region" evidence="12">
    <location>
        <begin position="273"/>
        <end position="300"/>
    </location>
</feature>
<evidence type="ECO:0000259" key="15">
    <source>
        <dbReference type="PROSITE" id="PS50909"/>
    </source>
</evidence>
<dbReference type="SMART" id="SM00836">
    <property type="entry name" value="DALR_1"/>
    <property type="match status" value="1"/>
</dbReference>
<protein>
    <recommendedName>
        <fullName evidence="2">arginine--tRNA ligase</fullName>
        <ecNumber evidence="2">6.1.1.19</ecNumber>
    </recommendedName>
    <alternativeName>
        <fullName evidence="10">Arginyl-tRNA synthetase</fullName>
    </alternativeName>
</protein>
<keyword evidence="9" id="KW-0030">Aminoacyl-tRNA synthetase</keyword>
<keyword evidence="6" id="KW-0067">ATP-binding</keyword>
<dbReference type="CDD" id="cd03565">
    <property type="entry name" value="VHS_Tom1_like"/>
    <property type="match status" value="1"/>
</dbReference>
<dbReference type="InterPro" id="IPR009080">
    <property type="entry name" value="tRNAsynth_Ia_anticodon-bd"/>
</dbReference>
<keyword evidence="4" id="KW-0436">Ligase</keyword>
<evidence type="ECO:0000259" key="14">
    <source>
        <dbReference type="PROSITE" id="PS50179"/>
    </source>
</evidence>
<dbReference type="InterPro" id="IPR035684">
    <property type="entry name" value="ArgRS_core"/>
</dbReference>
<dbReference type="InterPro" id="IPR008909">
    <property type="entry name" value="DALR_anticod-bd"/>
</dbReference>
<dbReference type="SUPFAM" id="SSF89009">
    <property type="entry name" value="GAT-like domain"/>
    <property type="match status" value="1"/>
</dbReference>
<dbReference type="EMBL" id="JBEHCU010013099">
    <property type="protein sequence ID" value="KAL1374710.1"/>
    <property type="molecule type" value="Genomic_DNA"/>
</dbReference>
<evidence type="ECO:0000313" key="16">
    <source>
        <dbReference type="EMBL" id="KAL1374710.1"/>
    </source>
</evidence>
<keyword evidence="8" id="KW-0653">Protein transport</keyword>
<keyword evidence="17" id="KW-1185">Reference proteome</keyword>
<dbReference type="PANTHER" id="PTHR13856">
    <property type="entry name" value="VHS DOMAIN CONTAINING PROTEIN FAMILY"/>
    <property type="match status" value="1"/>
</dbReference>
<comment type="similarity">
    <text evidence="1">Belongs to the class-I aminoacyl-tRNA synthetase family.</text>
</comment>
<evidence type="ECO:0000256" key="11">
    <source>
        <dbReference type="ARBA" id="ARBA00049339"/>
    </source>
</evidence>
<evidence type="ECO:0000256" key="13">
    <source>
        <dbReference type="SAM" id="MobiDB-lite"/>
    </source>
</evidence>
<dbReference type="SUPFAM" id="SSF47323">
    <property type="entry name" value="Anticodon-binding domain of a subclass of class I aminoacyl-tRNA synthetases"/>
    <property type="match status" value="1"/>
</dbReference>
<keyword evidence="3" id="KW-0813">Transport</keyword>
<dbReference type="InterPro" id="IPR001278">
    <property type="entry name" value="Arg-tRNA-ligase"/>
</dbReference>
<comment type="caution">
    <text evidence="16">The sequence shown here is derived from an EMBL/GenBank/DDBJ whole genome shotgun (WGS) entry which is preliminary data.</text>
</comment>
<evidence type="ECO:0000256" key="8">
    <source>
        <dbReference type="ARBA" id="ARBA00022927"/>
    </source>
</evidence>
<keyword evidence="7" id="KW-0648">Protein biosynthesis</keyword>
<dbReference type="InterPro" id="IPR014729">
    <property type="entry name" value="Rossmann-like_a/b/a_fold"/>
</dbReference>
<dbReference type="NCBIfam" id="TIGR00456">
    <property type="entry name" value="argS"/>
    <property type="match status" value="1"/>
</dbReference>
<dbReference type="PANTHER" id="PTHR13856:SF137">
    <property type="entry name" value="GH05942P"/>
    <property type="match status" value="1"/>
</dbReference>
<dbReference type="Gene3D" id="3.40.50.620">
    <property type="entry name" value="HUPs"/>
    <property type="match status" value="1"/>
</dbReference>
<evidence type="ECO:0000256" key="12">
    <source>
        <dbReference type="SAM" id="Coils"/>
    </source>
</evidence>
<keyword evidence="12" id="KW-0175">Coiled coil</keyword>
<feature type="domain" description="GAT" evidence="15">
    <location>
        <begin position="211"/>
        <end position="299"/>
    </location>
</feature>
<dbReference type="Gene3D" id="1.20.58.160">
    <property type="match status" value="1"/>
</dbReference>
<sequence length="1033" mass="113552">MTSFFNVGALGGNPFSTPVGQRIEQATDASLASENWALNMEICDLINESSDGARDAMKAIRKRLTQNAGKNYTVIMYTLTVLETCVKNCGKAFHVLVATKEFIQELVKLIGPKNDPPPIVQEKVLSLIQVWADAFRSQPDLNGVCQVYHELKNKGIEFPATDLDSLAPIYTPQRSVPDGAATESSISVSPHHASQTPGSPAMPPPSSMSQDQIAKLQSELDIVTMNMTVLGDMLTELKPGQEDPSDYQLLTELVATCREMQNRIVELLGKVNHDELTAELLRLNDELNNLFLRHARFEKNRDPKTASSTTPSAILGAAMGLPTPAAAAADKKESLIDLSDEATGGGAGVTGAMAGLNLTAASQLSQLSSVTAQSGAANSTGKAAAGQPDVVTDEFDIFAQSRNTTGDNSKDAPKADSTGQNKSAPLNARDSEFDEMEQWLGNPDDIDHLEQMEGGGGSATGSGSNGGGPEESLTSKEFEKFLAERAAVADNLPSISSQVGSGTAKSTKKKSDEDEGLLALIVRCRKTTENSQPELHLPITQEIGNLKSTEGCPEWSSLIENAALVQQGRNQKLVCRLHRDRFVHDVLGNLSLERKSLANPPKTLVEFSSPNIAKPFHAGHLRSTIIGNFLANLYDHLGHDVVRLNYLGRTFEENPIESLYEAYVYAYGKAEDSPELQDRARQIFSELENGTFSELDTWSDFRSYTVDELKQVYERLGTRFDQYHWESQYGVKDISHVINLLQEQKVLVTQEDGRKVVKVGNRNVPIVKSDGTTLYLTRDVAALMDRFERFRFDNAFYVVDNSQSDHFSALMSIAQQLNLSYAASVSHVKFGRVLGMSTRKGTVVFLKDILDEAEAQMKQKQLNTKTTKSNALNNPKIATILGTTAVVVNDLKQRRTRDYDFSWDRALQSDGDTGIKLQYTHCRLSSLEKNAAEQPAIECNPELLPEPEALALVCELVKFEDVLAEAAERREACIVVNYLFGLCNATSRALQTLHVMNEPSRERRLQRLLLFGATRKTLRRGMEILGLEPLEEM</sequence>
<dbReference type="PRINTS" id="PR01038">
    <property type="entry name" value="TRNASYNTHARG"/>
</dbReference>
<dbReference type="GO" id="GO:0006412">
    <property type="term" value="P:translation"/>
    <property type="evidence" value="ECO:0007669"/>
    <property type="project" value="UniProtKB-KW"/>
</dbReference>
<evidence type="ECO:0000256" key="6">
    <source>
        <dbReference type="ARBA" id="ARBA00022840"/>
    </source>
</evidence>
<dbReference type="Proteomes" id="UP001562425">
    <property type="component" value="Unassembled WGS sequence"/>
</dbReference>
<dbReference type="PROSITE" id="PS50909">
    <property type="entry name" value="GAT"/>
    <property type="match status" value="1"/>
</dbReference>
<evidence type="ECO:0000256" key="3">
    <source>
        <dbReference type="ARBA" id="ARBA00022448"/>
    </source>
</evidence>
<dbReference type="Pfam" id="PF00790">
    <property type="entry name" value="VHS"/>
    <property type="match status" value="1"/>
</dbReference>
<dbReference type="SMART" id="SM00288">
    <property type="entry name" value="VHS"/>
    <property type="match status" value="1"/>
</dbReference>
<dbReference type="Gene3D" id="1.10.730.10">
    <property type="entry name" value="Isoleucyl-tRNA Synthetase, Domain 1"/>
    <property type="match status" value="1"/>
</dbReference>
<evidence type="ECO:0000256" key="10">
    <source>
        <dbReference type="ARBA" id="ARBA00033033"/>
    </source>
</evidence>
<dbReference type="Gene3D" id="1.25.40.90">
    <property type="match status" value="1"/>
</dbReference>
<dbReference type="InterPro" id="IPR008942">
    <property type="entry name" value="ENTH_VHS"/>
</dbReference>
<organism evidence="16 17">
    <name type="scientific">Culex pipiens pipiens</name>
    <name type="common">Northern house mosquito</name>
    <dbReference type="NCBI Taxonomy" id="38569"/>
    <lineage>
        <taxon>Eukaryota</taxon>
        <taxon>Metazoa</taxon>
        <taxon>Ecdysozoa</taxon>
        <taxon>Arthropoda</taxon>
        <taxon>Hexapoda</taxon>
        <taxon>Insecta</taxon>
        <taxon>Pterygota</taxon>
        <taxon>Neoptera</taxon>
        <taxon>Endopterygota</taxon>
        <taxon>Diptera</taxon>
        <taxon>Nematocera</taxon>
        <taxon>Culicoidea</taxon>
        <taxon>Culicidae</taxon>
        <taxon>Culicinae</taxon>
        <taxon>Culicini</taxon>
        <taxon>Culex</taxon>
        <taxon>Culex</taxon>
    </lineage>
</organism>
<dbReference type="InterPro" id="IPR004152">
    <property type="entry name" value="GAT_dom"/>
</dbReference>
<keyword evidence="5" id="KW-0547">Nucleotide-binding</keyword>
<reference evidence="16 17" key="1">
    <citation type="submission" date="2024-05" db="EMBL/GenBank/DDBJ databases">
        <title>Culex pipiens pipiens assembly and annotation.</title>
        <authorList>
            <person name="Alout H."/>
            <person name="Durand T."/>
        </authorList>
    </citation>
    <scope>NUCLEOTIDE SEQUENCE [LARGE SCALE GENOMIC DNA]</scope>
    <source>
        <strain evidence="16">HA-2024</strain>
        <tissue evidence="16">Whole body</tissue>
    </source>
</reference>
<evidence type="ECO:0000256" key="4">
    <source>
        <dbReference type="ARBA" id="ARBA00022598"/>
    </source>
</evidence>
<dbReference type="InterPro" id="IPR038425">
    <property type="entry name" value="GAT_sf"/>
</dbReference>
<dbReference type="AlphaFoldDB" id="A0ABD1CE95"/>
<dbReference type="InterPro" id="IPR002014">
    <property type="entry name" value="VHS_dom"/>
</dbReference>
<dbReference type="SUPFAM" id="SSF52374">
    <property type="entry name" value="Nucleotidylyl transferase"/>
    <property type="match status" value="1"/>
</dbReference>
<dbReference type="PROSITE" id="PS50179">
    <property type="entry name" value="VHS"/>
    <property type="match status" value="1"/>
</dbReference>
<evidence type="ECO:0000256" key="5">
    <source>
        <dbReference type="ARBA" id="ARBA00022741"/>
    </source>
</evidence>
<dbReference type="EC" id="6.1.1.19" evidence="2"/>
<feature type="compositionally biased region" description="Gly residues" evidence="13">
    <location>
        <begin position="453"/>
        <end position="469"/>
    </location>
</feature>
<dbReference type="FunFam" id="1.10.730.10:FF:000006">
    <property type="entry name" value="Arginyl-tRNA synthetase 2, mitochondrial"/>
    <property type="match status" value="1"/>
</dbReference>
<evidence type="ECO:0000256" key="1">
    <source>
        <dbReference type="ARBA" id="ARBA00005594"/>
    </source>
</evidence>
<name>A0ABD1CE95_CULPP</name>
<dbReference type="GO" id="GO:0004814">
    <property type="term" value="F:arginine-tRNA ligase activity"/>
    <property type="evidence" value="ECO:0007669"/>
    <property type="project" value="UniProtKB-EC"/>
</dbReference>
<comment type="catalytic activity">
    <reaction evidence="11">
        <text>tRNA(Arg) + L-arginine + ATP = L-arginyl-tRNA(Arg) + AMP + diphosphate</text>
        <dbReference type="Rhea" id="RHEA:20301"/>
        <dbReference type="Rhea" id="RHEA-COMP:9658"/>
        <dbReference type="Rhea" id="RHEA-COMP:9673"/>
        <dbReference type="ChEBI" id="CHEBI:30616"/>
        <dbReference type="ChEBI" id="CHEBI:32682"/>
        <dbReference type="ChEBI" id="CHEBI:33019"/>
        <dbReference type="ChEBI" id="CHEBI:78442"/>
        <dbReference type="ChEBI" id="CHEBI:78513"/>
        <dbReference type="ChEBI" id="CHEBI:456215"/>
        <dbReference type="EC" id="6.1.1.19"/>
    </reaction>
</comment>
<dbReference type="InterPro" id="IPR001412">
    <property type="entry name" value="aa-tRNA-synth_I_CS"/>
</dbReference>
<dbReference type="GO" id="GO:0005524">
    <property type="term" value="F:ATP binding"/>
    <property type="evidence" value="ECO:0007669"/>
    <property type="project" value="UniProtKB-KW"/>
</dbReference>
<accession>A0ABD1CE95</accession>
<evidence type="ECO:0000256" key="7">
    <source>
        <dbReference type="ARBA" id="ARBA00022917"/>
    </source>
</evidence>
<evidence type="ECO:0000256" key="9">
    <source>
        <dbReference type="ARBA" id="ARBA00023146"/>
    </source>
</evidence>
<feature type="region of interest" description="Disordered" evidence="13">
    <location>
        <begin position="402"/>
        <end position="430"/>
    </location>
</feature>
<dbReference type="Pfam" id="PF03127">
    <property type="entry name" value="GAT"/>
    <property type="match status" value="1"/>
</dbReference>
<dbReference type="CDD" id="cd14233">
    <property type="entry name" value="GAT_TOM1_like"/>
    <property type="match status" value="1"/>
</dbReference>
<dbReference type="Pfam" id="PF05746">
    <property type="entry name" value="DALR_1"/>
    <property type="match status" value="1"/>
</dbReference>
<feature type="region of interest" description="Disordered" evidence="13">
    <location>
        <begin position="445"/>
        <end position="473"/>
    </location>
</feature>
<feature type="domain" description="VHS" evidence="14">
    <location>
        <begin position="26"/>
        <end position="159"/>
    </location>
</feature>
<proteinExistence type="inferred from homology"/>
<evidence type="ECO:0000256" key="2">
    <source>
        <dbReference type="ARBA" id="ARBA00012837"/>
    </source>
</evidence>